<comment type="subunit">
    <text evidence="1">Forms oligomers.</text>
</comment>
<dbReference type="Proteomes" id="UP001157017">
    <property type="component" value="Unassembled WGS sequence"/>
</dbReference>
<dbReference type="InterPro" id="IPR020603">
    <property type="entry name" value="MraZ_dom"/>
</dbReference>
<feature type="compositionally biased region" description="Basic residues" evidence="2">
    <location>
        <begin position="357"/>
        <end position="372"/>
    </location>
</feature>
<dbReference type="InterPro" id="IPR003444">
    <property type="entry name" value="MraZ"/>
</dbReference>
<dbReference type="InterPro" id="IPR002903">
    <property type="entry name" value="RsmH"/>
</dbReference>
<evidence type="ECO:0000256" key="1">
    <source>
        <dbReference type="HAMAP-Rule" id="MF_01008"/>
    </source>
</evidence>
<dbReference type="PANTHER" id="PTHR11265">
    <property type="entry name" value="S-ADENOSYL-METHYLTRANSFERASE MRAW"/>
    <property type="match status" value="1"/>
</dbReference>
<keyword evidence="5" id="KW-1185">Reference proteome</keyword>
<dbReference type="CDD" id="cd16320">
    <property type="entry name" value="MraZ_N"/>
    <property type="match status" value="1"/>
</dbReference>
<dbReference type="InterPro" id="IPR035642">
    <property type="entry name" value="MraZ_N"/>
</dbReference>
<dbReference type="EMBL" id="BSUZ01000001">
    <property type="protein sequence ID" value="GMA85432.1"/>
    <property type="molecule type" value="Genomic_DNA"/>
</dbReference>
<gene>
    <name evidence="1" type="primary">mraZ</name>
    <name evidence="4" type="ORF">GCM10025868_06820</name>
</gene>
<dbReference type="Pfam" id="PF02381">
    <property type="entry name" value="MraZ"/>
    <property type="match status" value="1"/>
</dbReference>
<dbReference type="Gene3D" id="3.40.50.150">
    <property type="entry name" value="Vaccinia Virus protein VP39"/>
    <property type="match status" value="1"/>
</dbReference>
<feature type="region of interest" description="Disordered" evidence="2">
    <location>
        <begin position="328"/>
        <end position="464"/>
    </location>
</feature>
<organism evidence="4 5">
    <name type="scientific">Angustibacter aerolatus</name>
    <dbReference type="NCBI Taxonomy" id="1162965"/>
    <lineage>
        <taxon>Bacteria</taxon>
        <taxon>Bacillati</taxon>
        <taxon>Actinomycetota</taxon>
        <taxon>Actinomycetes</taxon>
        <taxon>Kineosporiales</taxon>
        <taxon>Kineosporiaceae</taxon>
    </lineage>
</organism>
<comment type="similarity">
    <text evidence="1">Belongs to the MraZ family.</text>
</comment>
<comment type="caution">
    <text evidence="4">The sequence shown here is derived from an EMBL/GenBank/DDBJ whole genome shotgun (WGS) entry which is preliminary data.</text>
</comment>
<evidence type="ECO:0000313" key="5">
    <source>
        <dbReference type="Proteomes" id="UP001157017"/>
    </source>
</evidence>
<keyword evidence="1" id="KW-0963">Cytoplasm</keyword>
<dbReference type="InterPro" id="IPR037914">
    <property type="entry name" value="SpoVT-AbrB_sf"/>
</dbReference>
<name>A0ABQ6JCD2_9ACTN</name>
<feature type="compositionally biased region" description="Basic and acidic residues" evidence="2">
    <location>
        <begin position="373"/>
        <end position="394"/>
    </location>
</feature>
<evidence type="ECO:0000313" key="4">
    <source>
        <dbReference type="EMBL" id="GMA85432.1"/>
    </source>
</evidence>
<comment type="subcellular location">
    <subcellularLocation>
        <location evidence="1">Cytoplasm</location>
        <location evidence="1">Nucleoid</location>
    </subcellularLocation>
</comment>
<dbReference type="PANTHER" id="PTHR11265:SF0">
    <property type="entry name" value="12S RRNA N4-METHYLCYTIDINE METHYLTRANSFERASE"/>
    <property type="match status" value="1"/>
</dbReference>
<dbReference type="InterPro" id="IPR035644">
    <property type="entry name" value="MraZ_C"/>
</dbReference>
<accession>A0ABQ6JCD2</accession>
<dbReference type="SUPFAM" id="SSF53335">
    <property type="entry name" value="S-adenosyl-L-methionine-dependent methyltransferases"/>
    <property type="match status" value="1"/>
</dbReference>
<feature type="compositionally biased region" description="Basic and acidic residues" evidence="2">
    <location>
        <begin position="1"/>
        <end position="11"/>
    </location>
</feature>
<protein>
    <recommendedName>
        <fullName evidence="1">Transcriptional regulator MraZ</fullName>
    </recommendedName>
</protein>
<feature type="region of interest" description="Disordered" evidence="2">
    <location>
        <begin position="136"/>
        <end position="216"/>
    </location>
</feature>
<feature type="compositionally biased region" description="Basic and acidic residues" evidence="2">
    <location>
        <begin position="338"/>
        <end position="356"/>
    </location>
</feature>
<keyword evidence="1" id="KW-0804">Transcription</keyword>
<feature type="domain" description="MraZ" evidence="3">
    <location>
        <begin position="75"/>
        <end position="104"/>
    </location>
</feature>
<dbReference type="Gene3D" id="3.40.1550.20">
    <property type="entry name" value="Transcriptional regulator MraZ domain"/>
    <property type="match status" value="1"/>
</dbReference>
<evidence type="ECO:0000256" key="2">
    <source>
        <dbReference type="SAM" id="MobiDB-lite"/>
    </source>
</evidence>
<keyword evidence="1" id="KW-0238">DNA-binding</keyword>
<feature type="compositionally biased region" description="Basic residues" evidence="2">
    <location>
        <begin position="136"/>
        <end position="147"/>
    </location>
</feature>
<dbReference type="CDD" id="cd16321">
    <property type="entry name" value="MraZ_C"/>
    <property type="match status" value="1"/>
</dbReference>
<dbReference type="SUPFAM" id="SSF89447">
    <property type="entry name" value="AbrB/MazE/MraZ-like"/>
    <property type="match status" value="1"/>
</dbReference>
<dbReference type="InterPro" id="IPR029063">
    <property type="entry name" value="SAM-dependent_MTases_sf"/>
</dbReference>
<feature type="region of interest" description="Disordered" evidence="2">
    <location>
        <begin position="1"/>
        <end position="30"/>
    </location>
</feature>
<dbReference type="Pfam" id="PF01795">
    <property type="entry name" value="Methyltransf_5"/>
    <property type="match status" value="1"/>
</dbReference>
<dbReference type="HAMAP" id="MF_01008">
    <property type="entry name" value="MraZ"/>
    <property type="match status" value="1"/>
</dbReference>
<feature type="compositionally biased region" description="Basic residues" evidence="2">
    <location>
        <begin position="397"/>
        <end position="411"/>
    </location>
</feature>
<keyword evidence="1" id="KW-0805">Transcription regulation</keyword>
<reference evidence="5" key="1">
    <citation type="journal article" date="2019" name="Int. J. Syst. Evol. Microbiol.">
        <title>The Global Catalogue of Microorganisms (GCM) 10K type strain sequencing project: providing services to taxonomists for standard genome sequencing and annotation.</title>
        <authorList>
            <consortium name="The Broad Institute Genomics Platform"/>
            <consortium name="The Broad Institute Genome Sequencing Center for Infectious Disease"/>
            <person name="Wu L."/>
            <person name="Ma J."/>
        </authorList>
    </citation>
    <scope>NUCLEOTIDE SEQUENCE [LARGE SCALE GENOMIC DNA]</scope>
    <source>
        <strain evidence="5">NBRC 108730</strain>
    </source>
</reference>
<sequence length="464" mass="50327">MVARVPRDVHATPRRQGPADPPRQVPGGAADGLVVTRGQERCLYVFAMSEFERLADQMRTAPVTSKGARDYLRVFLSGASDEVPDKQGRVTVPPNLRQYAGLDREPGRDRCRVAPGDLGRRGVGVVPRVDRAVLRRAGRGGRPRPHLARPCGPVSTRSRSWRTFPGARRAASGWGPDRTGTPHRSPSSPSRADRAVRSTQQGGTAMPPTGSAADRHVPVLRDRVVDLLAPALETAGSVVVDGTLGMGGHAEALLRRCPEAVLVGIDRDEQALALAGERLAGFGERVRLVHAVFDELAQVLADLGLASVQGVLLDLGVSSLQARRGAARLRLPGRRAPRHADGPGERHHGRRGAEHLPRRRARPGAARLRRGAVRPEDRRRRGARARDGTVHDVRPAGGRRPRQRARRHPARGRQPGQAHLPGAADRGERRGSTRWRPCCPTPSTRSPWAAGSRCCRTTRSRTAR</sequence>
<proteinExistence type="inferred from homology"/>
<dbReference type="InterPro" id="IPR038619">
    <property type="entry name" value="MraZ_sf"/>
</dbReference>
<feature type="compositionally biased region" description="Basic residues" evidence="2">
    <location>
        <begin position="328"/>
        <end position="337"/>
    </location>
</feature>
<evidence type="ECO:0000259" key="3">
    <source>
        <dbReference type="Pfam" id="PF02381"/>
    </source>
</evidence>